<dbReference type="OrthoDB" id="9804277at2"/>
<dbReference type="AlphaFoldDB" id="A0A0G3G5C8"/>
<keyword evidence="7 9" id="KW-0472">Membrane</keyword>
<feature type="transmembrane region" description="Helical" evidence="9">
    <location>
        <begin position="89"/>
        <end position="117"/>
    </location>
</feature>
<dbReference type="CDD" id="cd07571">
    <property type="entry name" value="ALP_N-acyl_transferase"/>
    <property type="match status" value="1"/>
</dbReference>
<feature type="transmembrane region" description="Helical" evidence="9">
    <location>
        <begin position="32"/>
        <end position="51"/>
    </location>
</feature>
<protein>
    <recommendedName>
        <fullName evidence="9">Apolipoprotein N-acyltransferase</fullName>
        <shortName evidence="9">ALP N-acyltransferase</shortName>
        <ecNumber evidence="9">2.3.1.269</ecNumber>
    </recommendedName>
</protein>
<evidence type="ECO:0000256" key="2">
    <source>
        <dbReference type="ARBA" id="ARBA00010065"/>
    </source>
</evidence>
<dbReference type="PROSITE" id="PS50263">
    <property type="entry name" value="CN_HYDROLASE"/>
    <property type="match status" value="1"/>
</dbReference>
<dbReference type="PATRIC" id="fig|106634.4.peg.1555"/>
<comment type="subcellular location">
    <subcellularLocation>
        <location evidence="1 9">Cell membrane</location>
        <topology evidence="1 9">Multi-pass membrane protein</topology>
    </subcellularLocation>
</comment>
<dbReference type="GO" id="GO:0016410">
    <property type="term" value="F:N-acyltransferase activity"/>
    <property type="evidence" value="ECO:0007669"/>
    <property type="project" value="UniProtKB-UniRule"/>
</dbReference>
<dbReference type="STRING" id="106634.TVD_07630"/>
<gene>
    <name evidence="9" type="primary">lnt</name>
    <name evidence="11" type="ORF">TVD_07630</name>
</gene>
<accession>A0A0G3G5C8</accession>
<dbReference type="InterPro" id="IPR004563">
    <property type="entry name" value="Apolipo_AcylTrfase"/>
</dbReference>
<dbReference type="PANTHER" id="PTHR38686:SF1">
    <property type="entry name" value="APOLIPOPROTEIN N-ACYLTRANSFERASE"/>
    <property type="match status" value="1"/>
</dbReference>
<dbReference type="EMBL" id="CP011367">
    <property type="protein sequence ID" value="AKJ96458.1"/>
    <property type="molecule type" value="Genomic_DNA"/>
</dbReference>
<dbReference type="PANTHER" id="PTHR38686">
    <property type="entry name" value="APOLIPOPROTEIN N-ACYLTRANSFERASE"/>
    <property type="match status" value="1"/>
</dbReference>
<feature type="transmembrane region" description="Helical" evidence="9">
    <location>
        <begin position="194"/>
        <end position="213"/>
    </location>
</feature>
<feature type="domain" description="CN hydrolase" evidence="10">
    <location>
        <begin position="227"/>
        <end position="488"/>
    </location>
</feature>
<feature type="transmembrane region" description="Helical" evidence="9">
    <location>
        <begin position="163"/>
        <end position="187"/>
    </location>
</feature>
<evidence type="ECO:0000256" key="1">
    <source>
        <dbReference type="ARBA" id="ARBA00004651"/>
    </source>
</evidence>
<dbReference type="Proteomes" id="UP000064201">
    <property type="component" value="Chromosome"/>
</dbReference>
<comment type="function">
    <text evidence="9">Catalyzes the phospholipid dependent N-acylation of the N-terminal cysteine of apolipoprotein, the last step in lipoprotein maturation.</text>
</comment>
<keyword evidence="3 9" id="KW-1003">Cell membrane</keyword>
<evidence type="ECO:0000259" key="10">
    <source>
        <dbReference type="PROSITE" id="PS50263"/>
    </source>
</evidence>
<evidence type="ECO:0000256" key="7">
    <source>
        <dbReference type="ARBA" id="ARBA00023136"/>
    </source>
</evidence>
<feature type="transmembrane region" description="Helical" evidence="9">
    <location>
        <begin position="58"/>
        <end position="77"/>
    </location>
</feature>
<reference evidence="11 12" key="1">
    <citation type="submission" date="2015-04" db="EMBL/GenBank/DDBJ databases">
        <title>Complete Sequence for the Genome of the Thioalkalivibrio versutus D301.</title>
        <authorList>
            <person name="Mu T."/>
            <person name="Zhou J."/>
            <person name="Xu X."/>
        </authorList>
    </citation>
    <scope>NUCLEOTIDE SEQUENCE [LARGE SCALE GENOMIC DNA]</scope>
    <source>
        <strain evidence="11 12">D301</strain>
    </source>
</reference>
<evidence type="ECO:0000256" key="8">
    <source>
        <dbReference type="ARBA" id="ARBA00023315"/>
    </source>
</evidence>
<dbReference type="InterPro" id="IPR036526">
    <property type="entry name" value="C-N_Hydrolase_sf"/>
</dbReference>
<keyword evidence="12" id="KW-1185">Reference proteome</keyword>
<proteinExistence type="inferred from homology"/>
<dbReference type="InterPro" id="IPR003010">
    <property type="entry name" value="C-N_Hydrolase"/>
</dbReference>
<dbReference type="EC" id="2.3.1.269" evidence="9"/>
<evidence type="ECO:0000313" key="11">
    <source>
        <dbReference type="EMBL" id="AKJ96458.1"/>
    </source>
</evidence>
<feature type="transmembrane region" description="Helical" evidence="9">
    <location>
        <begin position="124"/>
        <end position="143"/>
    </location>
</feature>
<sequence>MIQRSALSALARAGLLAGSAVLFHLSFPEGPLPGAFVLISIALLGLALQGLTIGASAAAGLLAGLGYWLPSLGWVVSGTEAWLGFPWTLGSLMVLGLAVLHAVPYALFSGTVAALALRLERPAEALLAAGLLTVALSFSPQVVPGHFAYALLAHPLLAQVVDIGGMPLLLFFSTSIGFLAVGMLIAVSRHTLTPVAPVLLGLLVVTLLAYGSLRLDALERAAPEHSTRLGLVQPNIPVHVRRDDMPMADRNNDIDTAIAQTRDLHKTDPDLDLVIWPEAAMTLQAAPQSWGHRALAALADEIGVPILVNGTEHRDDPGHGTHNVALLFEPGAGLSGTYRKRKLVPFGEYLPFEAQLPWLRKRLPHASRFSPGQAEQSLTVPDGVPLAPTICFESLFANLVRENLSGQAGIIVNISNHAWFGSPRAADAHRAIARARSLENRSPLVMLHNTGGGAVFDAAGRVVPGSETPQWRSTTQSIVVHTVAERPFYQRHGDRFLQGLAVLVLLAGLHRGWRRLGRSTRYAVR</sequence>
<name>A0A0G3G5C8_9GAMM</name>
<dbReference type="Gene3D" id="3.60.110.10">
    <property type="entry name" value="Carbon-nitrogen hydrolase"/>
    <property type="match status" value="1"/>
</dbReference>
<dbReference type="NCBIfam" id="TIGR00546">
    <property type="entry name" value="lnt"/>
    <property type="match status" value="1"/>
</dbReference>
<keyword evidence="5 9" id="KW-0812">Transmembrane</keyword>
<evidence type="ECO:0000313" key="12">
    <source>
        <dbReference type="Proteomes" id="UP000064201"/>
    </source>
</evidence>
<evidence type="ECO:0000256" key="5">
    <source>
        <dbReference type="ARBA" id="ARBA00022692"/>
    </source>
</evidence>
<dbReference type="UniPathway" id="UPA00666"/>
<evidence type="ECO:0000256" key="3">
    <source>
        <dbReference type="ARBA" id="ARBA00022475"/>
    </source>
</evidence>
<keyword evidence="6 9" id="KW-1133">Transmembrane helix</keyword>
<comment type="pathway">
    <text evidence="9">Protein modification; lipoprotein biosynthesis (N-acyl transfer).</text>
</comment>
<evidence type="ECO:0000256" key="9">
    <source>
        <dbReference type="HAMAP-Rule" id="MF_01148"/>
    </source>
</evidence>
<organism evidence="11 12">
    <name type="scientific">Thioalkalivibrio versutus</name>
    <dbReference type="NCBI Taxonomy" id="106634"/>
    <lineage>
        <taxon>Bacteria</taxon>
        <taxon>Pseudomonadati</taxon>
        <taxon>Pseudomonadota</taxon>
        <taxon>Gammaproteobacteria</taxon>
        <taxon>Chromatiales</taxon>
        <taxon>Ectothiorhodospiraceae</taxon>
        <taxon>Thioalkalivibrio</taxon>
    </lineage>
</organism>
<dbReference type="KEGG" id="tvr:TVD_07630"/>
<keyword evidence="8 9" id="KW-0012">Acyltransferase</keyword>
<dbReference type="Pfam" id="PF00795">
    <property type="entry name" value="CN_hydrolase"/>
    <property type="match status" value="1"/>
</dbReference>
<evidence type="ECO:0000256" key="4">
    <source>
        <dbReference type="ARBA" id="ARBA00022679"/>
    </source>
</evidence>
<dbReference type="SUPFAM" id="SSF56317">
    <property type="entry name" value="Carbon-nitrogen hydrolase"/>
    <property type="match status" value="1"/>
</dbReference>
<comment type="catalytic activity">
    <reaction evidence="9">
        <text>N-terminal S-1,2-diacyl-sn-glyceryl-L-cysteinyl-[lipoprotein] + a glycerophospholipid = N-acyl-S-1,2-diacyl-sn-glyceryl-L-cysteinyl-[lipoprotein] + a 2-acyl-sn-glycero-3-phospholipid + H(+)</text>
        <dbReference type="Rhea" id="RHEA:48228"/>
        <dbReference type="Rhea" id="RHEA-COMP:14681"/>
        <dbReference type="Rhea" id="RHEA-COMP:14684"/>
        <dbReference type="ChEBI" id="CHEBI:15378"/>
        <dbReference type="ChEBI" id="CHEBI:136912"/>
        <dbReference type="ChEBI" id="CHEBI:140656"/>
        <dbReference type="ChEBI" id="CHEBI:140657"/>
        <dbReference type="ChEBI" id="CHEBI:140660"/>
        <dbReference type="EC" id="2.3.1.269"/>
    </reaction>
</comment>
<keyword evidence="4 9" id="KW-0808">Transferase</keyword>
<comment type="similarity">
    <text evidence="2 9">Belongs to the CN hydrolase family. Apolipoprotein N-acyltransferase subfamily.</text>
</comment>
<dbReference type="GO" id="GO:0005886">
    <property type="term" value="C:plasma membrane"/>
    <property type="evidence" value="ECO:0007669"/>
    <property type="project" value="UniProtKB-SubCell"/>
</dbReference>
<evidence type="ECO:0000256" key="6">
    <source>
        <dbReference type="ARBA" id="ARBA00022989"/>
    </source>
</evidence>
<dbReference type="GO" id="GO:0042158">
    <property type="term" value="P:lipoprotein biosynthetic process"/>
    <property type="evidence" value="ECO:0007669"/>
    <property type="project" value="UniProtKB-UniRule"/>
</dbReference>
<dbReference type="HAMAP" id="MF_01148">
    <property type="entry name" value="Lnt"/>
    <property type="match status" value="1"/>
</dbReference>